<dbReference type="SUPFAM" id="SSF46894">
    <property type="entry name" value="C-terminal effector domain of the bipartite response regulators"/>
    <property type="match status" value="1"/>
</dbReference>
<dbReference type="SMART" id="SM00448">
    <property type="entry name" value="REC"/>
    <property type="match status" value="1"/>
</dbReference>
<dbReference type="PROSITE" id="PS50110">
    <property type="entry name" value="RESPONSE_REGULATORY"/>
    <property type="match status" value="1"/>
</dbReference>
<keyword evidence="4" id="KW-0804">Transcription</keyword>
<dbReference type="PRINTS" id="PR00038">
    <property type="entry name" value="HTHLUXR"/>
</dbReference>
<feature type="modified residue" description="4-aspartylphosphate" evidence="5">
    <location>
        <position position="54"/>
    </location>
</feature>
<dbReference type="SMART" id="SM00421">
    <property type="entry name" value="HTH_LUXR"/>
    <property type="match status" value="1"/>
</dbReference>
<keyword evidence="2" id="KW-0805">Transcription regulation</keyword>
<dbReference type="EMBL" id="JBEPCU010000017">
    <property type="protein sequence ID" value="MER6975954.1"/>
    <property type="molecule type" value="Genomic_DNA"/>
</dbReference>
<dbReference type="RefSeq" id="WP_086723140.1">
    <property type="nucleotide sequence ID" value="NZ_MUBM01000020.1"/>
</dbReference>
<keyword evidence="1 5" id="KW-0597">Phosphoprotein</keyword>
<keyword evidence="9" id="KW-1185">Reference proteome</keyword>
<feature type="domain" description="Response regulatory" evidence="7">
    <location>
        <begin position="3"/>
        <end position="120"/>
    </location>
</feature>
<dbReference type="InterPro" id="IPR011006">
    <property type="entry name" value="CheY-like_superfamily"/>
</dbReference>
<comment type="caution">
    <text evidence="8">The sequence shown here is derived from an EMBL/GenBank/DDBJ whole genome shotgun (WGS) entry which is preliminary data.</text>
</comment>
<reference evidence="8 9" key="1">
    <citation type="submission" date="2024-06" db="EMBL/GenBank/DDBJ databases">
        <title>The Natural Products Discovery Center: Release of the First 8490 Sequenced Strains for Exploring Actinobacteria Biosynthetic Diversity.</title>
        <authorList>
            <person name="Kalkreuter E."/>
            <person name="Kautsar S.A."/>
            <person name="Yang D."/>
            <person name="Bader C.D."/>
            <person name="Teijaro C.N."/>
            <person name="Fluegel L."/>
            <person name="Davis C.M."/>
            <person name="Simpson J.R."/>
            <person name="Lauterbach L."/>
            <person name="Steele A.D."/>
            <person name="Gui C."/>
            <person name="Meng S."/>
            <person name="Li G."/>
            <person name="Viehrig K."/>
            <person name="Ye F."/>
            <person name="Su P."/>
            <person name="Kiefer A.F."/>
            <person name="Nichols A."/>
            <person name="Cepeda A.J."/>
            <person name="Yan W."/>
            <person name="Fan B."/>
            <person name="Jiang Y."/>
            <person name="Adhikari A."/>
            <person name="Zheng C.-J."/>
            <person name="Schuster L."/>
            <person name="Cowan T.M."/>
            <person name="Smanski M.J."/>
            <person name="Chevrette M.G."/>
            <person name="De Carvalho L.P.S."/>
            <person name="Shen B."/>
        </authorList>
    </citation>
    <scope>NUCLEOTIDE SEQUENCE [LARGE SCALE GENOMIC DNA]</scope>
    <source>
        <strain evidence="8 9">NPDC000634</strain>
    </source>
</reference>
<organism evidence="8 9">
    <name type="scientific">Streptomyces carpinensis</name>
    <dbReference type="NCBI Taxonomy" id="66369"/>
    <lineage>
        <taxon>Bacteria</taxon>
        <taxon>Bacillati</taxon>
        <taxon>Actinomycetota</taxon>
        <taxon>Actinomycetes</taxon>
        <taxon>Kitasatosporales</taxon>
        <taxon>Streptomycetaceae</taxon>
        <taxon>Streptomyces</taxon>
    </lineage>
</organism>
<dbReference type="InterPro" id="IPR016032">
    <property type="entry name" value="Sig_transdc_resp-reg_C-effctor"/>
</dbReference>
<gene>
    <name evidence="8" type="ORF">ABT317_02580</name>
</gene>
<dbReference type="PANTHER" id="PTHR43214:SF24">
    <property type="entry name" value="TRANSCRIPTIONAL REGULATORY PROTEIN NARL-RELATED"/>
    <property type="match status" value="1"/>
</dbReference>
<dbReference type="PROSITE" id="PS00622">
    <property type="entry name" value="HTH_LUXR_1"/>
    <property type="match status" value="1"/>
</dbReference>
<name>A0ABV1VVK1_9ACTN</name>
<dbReference type="CDD" id="cd17535">
    <property type="entry name" value="REC_NarL-like"/>
    <property type="match status" value="1"/>
</dbReference>
<dbReference type="SUPFAM" id="SSF52172">
    <property type="entry name" value="CheY-like"/>
    <property type="match status" value="1"/>
</dbReference>
<evidence type="ECO:0000259" key="6">
    <source>
        <dbReference type="PROSITE" id="PS50043"/>
    </source>
</evidence>
<keyword evidence="3" id="KW-0238">DNA-binding</keyword>
<dbReference type="Proteomes" id="UP001458415">
    <property type="component" value="Unassembled WGS sequence"/>
</dbReference>
<dbReference type="CDD" id="cd06170">
    <property type="entry name" value="LuxR_C_like"/>
    <property type="match status" value="1"/>
</dbReference>
<sequence length="223" mass="24362">MIRVLLVDDQALVRGGFHSILSGQEDIEVVGEAADGAEAVDSALTLLPDVILMDIRMPRMDGIEATRRLLRGGRCPARVLILTTFDEDEYVYQALRAGASGFLLKSAPPRELAGAIRTVAAGEALLAPEITRRMIEEYVRRPRPGQGRPTGLQTLTPRELEVLNLIARGRSNAEIGAELFLSEPTIKTHVTRILAKLGLRDRVQAVVHAYETGLVQPGHPPHK</sequence>
<protein>
    <submittedName>
        <fullName evidence="8">Response regulator transcription factor</fullName>
    </submittedName>
</protein>
<evidence type="ECO:0000256" key="4">
    <source>
        <dbReference type="ARBA" id="ARBA00023163"/>
    </source>
</evidence>
<dbReference type="InterPro" id="IPR058245">
    <property type="entry name" value="NreC/VraR/RcsB-like_REC"/>
</dbReference>
<dbReference type="Gene3D" id="3.40.50.2300">
    <property type="match status" value="1"/>
</dbReference>
<evidence type="ECO:0000256" key="3">
    <source>
        <dbReference type="ARBA" id="ARBA00023125"/>
    </source>
</evidence>
<evidence type="ECO:0000259" key="7">
    <source>
        <dbReference type="PROSITE" id="PS50110"/>
    </source>
</evidence>
<dbReference type="InterPro" id="IPR001789">
    <property type="entry name" value="Sig_transdc_resp-reg_receiver"/>
</dbReference>
<evidence type="ECO:0000256" key="1">
    <source>
        <dbReference type="ARBA" id="ARBA00022553"/>
    </source>
</evidence>
<dbReference type="Pfam" id="PF00196">
    <property type="entry name" value="GerE"/>
    <property type="match status" value="1"/>
</dbReference>
<dbReference type="InterPro" id="IPR039420">
    <property type="entry name" value="WalR-like"/>
</dbReference>
<evidence type="ECO:0000256" key="5">
    <source>
        <dbReference type="PROSITE-ProRule" id="PRU00169"/>
    </source>
</evidence>
<dbReference type="PROSITE" id="PS50043">
    <property type="entry name" value="HTH_LUXR_2"/>
    <property type="match status" value="1"/>
</dbReference>
<feature type="domain" description="HTH luxR-type" evidence="6">
    <location>
        <begin position="148"/>
        <end position="213"/>
    </location>
</feature>
<dbReference type="Pfam" id="PF00072">
    <property type="entry name" value="Response_reg"/>
    <property type="match status" value="1"/>
</dbReference>
<dbReference type="InterPro" id="IPR000792">
    <property type="entry name" value="Tscrpt_reg_LuxR_C"/>
</dbReference>
<evidence type="ECO:0000256" key="2">
    <source>
        <dbReference type="ARBA" id="ARBA00023015"/>
    </source>
</evidence>
<evidence type="ECO:0000313" key="9">
    <source>
        <dbReference type="Proteomes" id="UP001458415"/>
    </source>
</evidence>
<accession>A0ABV1VVK1</accession>
<evidence type="ECO:0000313" key="8">
    <source>
        <dbReference type="EMBL" id="MER6975954.1"/>
    </source>
</evidence>
<dbReference type="PANTHER" id="PTHR43214">
    <property type="entry name" value="TWO-COMPONENT RESPONSE REGULATOR"/>
    <property type="match status" value="1"/>
</dbReference>
<proteinExistence type="predicted"/>